<evidence type="ECO:0000313" key="2">
    <source>
        <dbReference type="Proteomes" id="UP000189761"/>
    </source>
</evidence>
<reference evidence="1 2" key="1">
    <citation type="submission" date="2017-01" db="EMBL/GenBank/DDBJ databases">
        <title>Draft genome sequence of Bacillus oleronius.</title>
        <authorList>
            <person name="Allam M."/>
        </authorList>
    </citation>
    <scope>NUCLEOTIDE SEQUENCE [LARGE SCALE GENOMIC DNA]</scope>
    <source>
        <strain evidence="1 2">DSM 9356</strain>
    </source>
</reference>
<comment type="caution">
    <text evidence="1">The sequence shown here is derived from an EMBL/GenBank/DDBJ whole genome shotgun (WGS) entry which is preliminary data.</text>
</comment>
<proteinExistence type="predicted"/>
<gene>
    <name evidence="1" type="ORF">BWZ43_21835</name>
</gene>
<dbReference type="EMBL" id="MTLA01000337">
    <property type="protein sequence ID" value="OOP66279.1"/>
    <property type="molecule type" value="Genomic_DNA"/>
</dbReference>
<organism evidence="1 2">
    <name type="scientific">Heyndrickxia oleronia</name>
    <dbReference type="NCBI Taxonomy" id="38875"/>
    <lineage>
        <taxon>Bacteria</taxon>
        <taxon>Bacillati</taxon>
        <taxon>Bacillota</taxon>
        <taxon>Bacilli</taxon>
        <taxon>Bacillales</taxon>
        <taxon>Bacillaceae</taxon>
        <taxon>Heyndrickxia</taxon>
    </lineage>
</organism>
<sequence length="74" mass="8567">MKSLEKALEDYTNLKINLIKSSQCIKSCNEESEIEEYQDLCISYATEIKELKKVVKDTYGINLCVCHQDCIEQD</sequence>
<keyword evidence="2" id="KW-1185">Reference proteome</keyword>
<evidence type="ECO:0000313" key="1">
    <source>
        <dbReference type="EMBL" id="OOP66279.1"/>
    </source>
</evidence>
<dbReference type="Proteomes" id="UP000189761">
    <property type="component" value="Unassembled WGS sequence"/>
</dbReference>
<dbReference type="AlphaFoldDB" id="A0A8E2LDM6"/>
<protein>
    <submittedName>
        <fullName evidence="1">Uncharacterized protein</fullName>
    </submittedName>
</protein>
<accession>A0A8E2LDM6</accession>
<name>A0A8E2LDM6_9BACI</name>
<dbReference type="RefSeq" id="WP_071977199.1">
    <property type="nucleotide sequence ID" value="NZ_BOQX01000013.1"/>
</dbReference>
<dbReference type="GeneID" id="79870639"/>